<keyword evidence="2" id="KW-0539">Nucleus</keyword>
<dbReference type="Proteomes" id="UP000005240">
    <property type="component" value="Unassembled WGS sequence"/>
</dbReference>
<feature type="compositionally biased region" description="Polar residues" evidence="3">
    <location>
        <begin position="125"/>
        <end position="137"/>
    </location>
</feature>
<sequence>MWMLTQFTCSGIFLKNQKLKSLIKLRLIPRPVTKTTKKIFLKDIYERFQKLPTQAKPDCILDFTRLLEQSHVLNPLENPIKQPHKGRPKGAGNKSKKESLKSTKRDPSAWEYQQPKKKAGRPAKTKSSTGEPGTITTAPKRGRGRPRKLPNDCIGTKRSTTSAVKSKSKRLKRSISESESSAESSDSNSDDEELPADPLEVVTRSGRVVRPSNAKATATLALKEDENPDEN</sequence>
<evidence type="ECO:0000313" key="4">
    <source>
        <dbReference type="EMBL" id="OAV85076.1"/>
    </source>
</evidence>
<reference evidence="5" key="4">
    <citation type="submission" date="2025-05" db="UniProtKB">
        <authorList>
            <consortium name="EnsemblFungi"/>
        </authorList>
    </citation>
    <scope>IDENTIFICATION</scope>
    <source>
        <strain evidence="5">isolate 1-1 / race 1 (BBBD)</strain>
    </source>
</reference>
<dbReference type="GO" id="GO:0006355">
    <property type="term" value="P:regulation of DNA-templated transcription"/>
    <property type="evidence" value="ECO:0007669"/>
    <property type="project" value="InterPro"/>
</dbReference>
<dbReference type="VEuPathDB" id="FungiDB:PTTG_30812"/>
<feature type="region of interest" description="Disordered" evidence="3">
    <location>
        <begin position="74"/>
        <end position="231"/>
    </location>
</feature>
<proteinExistence type="predicted"/>
<protein>
    <submittedName>
        <fullName evidence="4 5">Uncharacterized protein</fullName>
    </submittedName>
</protein>
<dbReference type="InterPro" id="IPR000637">
    <property type="entry name" value="HMGI/Y_DNA-bd_CS"/>
</dbReference>
<dbReference type="AlphaFoldDB" id="A0A180FXA6"/>
<reference evidence="4" key="2">
    <citation type="submission" date="2016-05" db="EMBL/GenBank/DDBJ databases">
        <title>Comparative analysis highlights variable genome content of wheat rusts and divergence of the mating loci.</title>
        <authorList>
            <person name="Cuomo C.A."/>
            <person name="Bakkeren G."/>
            <person name="Szabo L."/>
            <person name="Khalil H."/>
            <person name="Joly D."/>
            <person name="Goldberg J."/>
            <person name="Young S."/>
            <person name="Zeng Q."/>
            <person name="Fellers J."/>
        </authorList>
    </citation>
    <scope>NUCLEOTIDE SEQUENCE [LARGE SCALE GENOMIC DNA]</scope>
    <source>
        <strain evidence="4">1-1 BBBD Race 1</strain>
    </source>
</reference>
<dbReference type="InterPro" id="IPR017956">
    <property type="entry name" value="AT_hook_DNA-bd_motif"/>
</dbReference>
<organism evidence="4">
    <name type="scientific">Puccinia triticina (isolate 1-1 / race 1 (BBBD))</name>
    <name type="common">Brown leaf rust fungus</name>
    <dbReference type="NCBI Taxonomy" id="630390"/>
    <lineage>
        <taxon>Eukaryota</taxon>
        <taxon>Fungi</taxon>
        <taxon>Dikarya</taxon>
        <taxon>Basidiomycota</taxon>
        <taxon>Pucciniomycotina</taxon>
        <taxon>Pucciniomycetes</taxon>
        <taxon>Pucciniales</taxon>
        <taxon>Pucciniaceae</taxon>
        <taxon>Puccinia</taxon>
    </lineage>
</organism>
<evidence type="ECO:0000256" key="1">
    <source>
        <dbReference type="ARBA" id="ARBA00004123"/>
    </source>
</evidence>
<feature type="compositionally biased region" description="Basic residues" evidence="3">
    <location>
        <begin position="115"/>
        <end position="124"/>
    </location>
</feature>
<dbReference type="EnsemblFungi" id="PTTG_30812-t43_1">
    <property type="protein sequence ID" value="PTTG_30812-t43_1-p1"/>
    <property type="gene ID" value="PTTG_30812"/>
</dbReference>
<feature type="compositionally biased region" description="Basic and acidic residues" evidence="3">
    <location>
        <begin position="95"/>
        <end position="108"/>
    </location>
</feature>
<feature type="non-terminal residue" evidence="4">
    <location>
        <position position="231"/>
    </location>
</feature>
<evidence type="ECO:0000256" key="3">
    <source>
        <dbReference type="SAM" id="MobiDB-lite"/>
    </source>
</evidence>
<name>A0A180FXA6_PUCT1</name>
<dbReference type="GO" id="GO:0005634">
    <property type="term" value="C:nucleus"/>
    <property type="evidence" value="ECO:0007669"/>
    <property type="project" value="UniProtKB-SubCell"/>
</dbReference>
<reference evidence="5 6" key="3">
    <citation type="journal article" date="2017" name="G3 (Bethesda)">
        <title>Comparative analysis highlights variable genome content of wheat rusts and divergence of the mating loci.</title>
        <authorList>
            <person name="Cuomo C.A."/>
            <person name="Bakkeren G."/>
            <person name="Khalil H.B."/>
            <person name="Panwar V."/>
            <person name="Joly D."/>
            <person name="Linning R."/>
            <person name="Sakthikumar S."/>
            <person name="Song X."/>
            <person name="Adiconis X."/>
            <person name="Fan L."/>
            <person name="Goldberg J.M."/>
            <person name="Levin J.Z."/>
            <person name="Young S."/>
            <person name="Zeng Q."/>
            <person name="Anikster Y."/>
            <person name="Bruce M."/>
            <person name="Wang M."/>
            <person name="Yin C."/>
            <person name="McCallum B."/>
            <person name="Szabo L.J."/>
            <person name="Hulbert S."/>
            <person name="Chen X."/>
            <person name="Fellers J.P."/>
        </authorList>
    </citation>
    <scope>NUCLEOTIDE SEQUENCE</scope>
    <source>
        <strain evidence="5">isolate 1-1 / race 1 (BBBD)</strain>
        <strain evidence="6">Isolate 1-1 / race 1 (BBBD)</strain>
    </source>
</reference>
<feature type="compositionally biased region" description="Low complexity" evidence="3">
    <location>
        <begin position="177"/>
        <end position="187"/>
    </location>
</feature>
<reference evidence="4" key="1">
    <citation type="submission" date="2009-11" db="EMBL/GenBank/DDBJ databases">
        <authorList>
            <consortium name="The Broad Institute Genome Sequencing Platform"/>
            <person name="Ward D."/>
            <person name="Feldgarden M."/>
            <person name="Earl A."/>
            <person name="Young S.K."/>
            <person name="Zeng Q."/>
            <person name="Koehrsen M."/>
            <person name="Alvarado L."/>
            <person name="Berlin A."/>
            <person name="Bochicchio J."/>
            <person name="Borenstein D."/>
            <person name="Chapman S.B."/>
            <person name="Chen Z."/>
            <person name="Engels R."/>
            <person name="Freedman E."/>
            <person name="Gellesch M."/>
            <person name="Goldberg J."/>
            <person name="Griggs A."/>
            <person name="Gujja S."/>
            <person name="Heilman E."/>
            <person name="Heiman D."/>
            <person name="Hepburn T."/>
            <person name="Howarth C."/>
            <person name="Jen D."/>
            <person name="Larson L."/>
            <person name="Lewis B."/>
            <person name="Mehta T."/>
            <person name="Park D."/>
            <person name="Pearson M."/>
            <person name="Roberts A."/>
            <person name="Saif S."/>
            <person name="Shea T."/>
            <person name="Shenoy N."/>
            <person name="Sisk P."/>
            <person name="Stolte C."/>
            <person name="Sykes S."/>
            <person name="Thomson T."/>
            <person name="Walk T."/>
            <person name="White J."/>
            <person name="Yandava C."/>
            <person name="Izard J."/>
            <person name="Baranova O.V."/>
            <person name="Blanton J.M."/>
            <person name="Tanner A.C."/>
            <person name="Dewhirst F.E."/>
            <person name="Haas B."/>
            <person name="Nusbaum C."/>
            <person name="Birren B."/>
        </authorList>
    </citation>
    <scope>NUCLEOTIDE SEQUENCE [LARGE SCALE GENOMIC DNA]</scope>
    <source>
        <strain evidence="4">1-1 BBBD Race 1</strain>
    </source>
</reference>
<accession>A0A180FXA6</accession>
<dbReference type="EMBL" id="ADAS02007400">
    <property type="protein sequence ID" value="OAV85076.1"/>
    <property type="molecule type" value="Genomic_DNA"/>
</dbReference>
<dbReference type="OrthoDB" id="2518114at2759"/>
<dbReference type="PRINTS" id="PR00929">
    <property type="entry name" value="ATHOOK"/>
</dbReference>
<dbReference type="GO" id="GO:0003677">
    <property type="term" value="F:DNA binding"/>
    <property type="evidence" value="ECO:0007669"/>
    <property type="project" value="InterPro"/>
</dbReference>
<comment type="subcellular location">
    <subcellularLocation>
        <location evidence="1">Nucleus</location>
    </subcellularLocation>
</comment>
<dbReference type="SMART" id="SM00384">
    <property type="entry name" value="AT_hook"/>
    <property type="match status" value="2"/>
</dbReference>
<evidence type="ECO:0000256" key="2">
    <source>
        <dbReference type="ARBA" id="ARBA00023242"/>
    </source>
</evidence>
<dbReference type="PROSITE" id="PS00354">
    <property type="entry name" value="HMGI_Y"/>
    <property type="match status" value="1"/>
</dbReference>
<evidence type="ECO:0000313" key="6">
    <source>
        <dbReference type="Proteomes" id="UP000005240"/>
    </source>
</evidence>
<dbReference type="STRING" id="630390.A0A180FXA6"/>
<evidence type="ECO:0000313" key="5">
    <source>
        <dbReference type="EnsemblFungi" id="PTTG_30812-t43_1-p1"/>
    </source>
</evidence>
<gene>
    <name evidence="4" type="ORF">PTTG_30812</name>
</gene>
<keyword evidence="6" id="KW-1185">Reference proteome</keyword>